<evidence type="ECO:0000313" key="8">
    <source>
        <dbReference type="EMBL" id="CDW53763.1"/>
    </source>
</evidence>
<keyword evidence="9" id="KW-1185">Reference proteome</keyword>
<feature type="domain" description="Phosphatidic acid phosphatase type 2/haloperoxidase" evidence="7">
    <location>
        <begin position="119"/>
        <end position="263"/>
    </location>
</feature>
<evidence type="ECO:0000256" key="3">
    <source>
        <dbReference type="ARBA" id="ARBA00022692"/>
    </source>
</evidence>
<feature type="transmembrane region" description="Helical" evidence="6">
    <location>
        <begin position="193"/>
        <end position="209"/>
    </location>
</feature>
<evidence type="ECO:0000256" key="4">
    <source>
        <dbReference type="ARBA" id="ARBA00022989"/>
    </source>
</evidence>
<keyword evidence="4 6" id="KW-1133">Transmembrane helix</keyword>
<evidence type="ECO:0000256" key="5">
    <source>
        <dbReference type="ARBA" id="ARBA00023136"/>
    </source>
</evidence>
<name>A0A077Z226_TRITR</name>
<dbReference type="Gene3D" id="1.20.144.10">
    <property type="entry name" value="Phosphatidic acid phosphatase type 2/haloperoxidase"/>
    <property type="match status" value="1"/>
</dbReference>
<dbReference type="Pfam" id="PF01569">
    <property type="entry name" value="PAP2"/>
    <property type="match status" value="1"/>
</dbReference>
<dbReference type="OrthoDB" id="8907274at2759"/>
<feature type="transmembrane region" description="Helical" evidence="6">
    <location>
        <begin position="64"/>
        <end position="86"/>
    </location>
</feature>
<dbReference type="InterPro" id="IPR043216">
    <property type="entry name" value="PAP-like"/>
</dbReference>
<reference evidence="8" key="2">
    <citation type="submission" date="2014-03" db="EMBL/GenBank/DDBJ databases">
        <title>The whipworm genome and dual-species transcriptomics of an intimate host-pathogen interaction.</title>
        <authorList>
            <person name="Foth B.J."/>
            <person name="Tsai I.J."/>
            <person name="Reid A.J."/>
            <person name="Bancroft A.J."/>
            <person name="Nichol S."/>
            <person name="Tracey A."/>
            <person name="Holroyd N."/>
            <person name="Cotton J.A."/>
            <person name="Stanley E.J."/>
            <person name="Zarowiecki M."/>
            <person name="Liu J.Z."/>
            <person name="Huckvale T."/>
            <person name="Cooper P.J."/>
            <person name="Grencis R.K."/>
            <person name="Berriman M."/>
        </authorList>
    </citation>
    <scope>NUCLEOTIDE SEQUENCE [LARGE SCALE GENOMIC DNA]</scope>
</reference>
<keyword evidence="3 6" id="KW-0812">Transmembrane</keyword>
<dbReference type="SMART" id="SM00014">
    <property type="entry name" value="acidPPc"/>
    <property type="match status" value="1"/>
</dbReference>
<proteinExistence type="inferred from homology"/>
<feature type="transmembrane region" description="Helical" evidence="6">
    <location>
        <begin position="107"/>
        <end position="128"/>
    </location>
</feature>
<accession>A0A077Z226</accession>
<dbReference type="GO" id="GO:0007165">
    <property type="term" value="P:signal transduction"/>
    <property type="evidence" value="ECO:0007669"/>
    <property type="project" value="TreeGrafter"/>
</dbReference>
<dbReference type="PANTHER" id="PTHR10165:SF103">
    <property type="entry name" value="PHOSPHOLIPID PHOSPHATASE HOMOLOG 1.2 HOMOLOG"/>
    <property type="match status" value="1"/>
</dbReference>
<dbReference type="AlphaFoldDB" id="A0A077Z226"/>
<sequence>MLDVLPRKLFDANNIRREWTLPREIQYWAHSCRLSALADSRNGSFYCDDVSIRYPYKESTVSGAHLVLIAFPIPLIIITAVEWFRVTYYEKRRFNETTARARLSSENAFALLVRLYFFFGYFLCGAAANELSTDLGKFIVGRLRPSFLDVCRPNVAYTTCSDHLYISDFTCTSSDLRRIKDARLSFPSGHSSWSAYAMLFTVIYLQARLSWRVGSELVKPFIQFLLLCIAFAVALSRVSDFKHHWSDVLAGLFLGSLIAILLILLHE</sequence>
<dbReference type="GO" id="GO:0005886">
    <property type="term" value="C:plasma membrane"/>
    <property type="evidence" value="ECO:0007669"/>
    <property type="project" value="TreeGrafter"/>
</dbReference>
<dbReference type="GO" id="GO:0006644">
    <property type="term" value="P:phospholipid metabolic process"/>
    <property type="evidence" value="ECO:0007669"/>
    <property type="project" value="InterPro"/>
</dbReference>
<protein>
    <submittedName>
        <fullName evidence="8">PAP2 domain containing protein</fullName>
    </submittedName>
</protein>
<feature type="transmembrane region" description="Helical" evidence="6">
    <location>
        <begin position="245"/>
        <end position="265"/>
    </location>
</feature>
<dbReference type="SUPFAM" id="SSF48317">
    <property type="entry name" value="Acid phosphatase/Vanadium-dependent haloperoxidase"/>
    <property type="match status" value="1"/>
</dbReference>
<gene>
    <name evidence="8" type="ORF">TTRE_0000203001</name>
</gene>
<dbReference type="Proteomes" id="UP000030665">
    <property type="component" value="Unassembled WGS sequence"/>
</dbReference>
<comment type="similarity">
    <text evidence="2">Belongs to the PA-phosphatase related phosphoesterase family.</text>
</comment>
<evidence type="ECO:0000256" key="1">
    <source>
        <dbReference type="ARBA" id="ARBA00004141"/>
    </source>
</evidence>
<dbReference type="CDD" id="cd03384">
    <property type="entry name" value="PAP2_wunen"/>
    <property type="match status" value="1"/>
</dbReference>
<dbReference type="InterPro" id="IPR036938">
    <property type="entry name" value="PAP2/HPO_sf"/>
</dbReference>
<evidence type="ECO:0000256" key="2">
    <source>
        <dbReference type="ARBA" id="ARBA00008816"/>
    </source>
</evidence>
<comment type="subcellular location">
    <subcellularLocation>
        <location evidence="1">Membrane</location>
        <topology evidence="1">Multi-pass membrane protein</topology>
    </subcellularLocation>
</comment>
<dbReference type="InterPro" id="IPR000326">
    <property type="entry name" value="PAP2/HPO"/>
</dbReference>
<dbReference type="STRING" id="36087.A0A077Z226"/>
<dbReference type="EMBL" id="HG805866">
    <property type="protein sequence ID" value="CDW53763.1"/>
    <property type="molecule type" value="Genomic_DNA"/>
</dbReference>
<evidence type="ECO:0000259" key="7">
    <source>
        <dbReference type="SMART" id="SM00014"/>
    </source>
</evidence>
<dbReference type="PANTHER" id="PTHR10165">
    <property type="entry name" value="LIPID PHOSPHATE PHOSPHATASE"/>
    <property type="match status" value="1"/>
</dbReference>
<organism evidence="8 9">
    <name type="scientific">Trichuris trichiura</name>
    <name type="common">Whipworm</name>
    <name type="synonym">Trichocephalus trichiurus</name>
    <dbReference type="NCBI Taxonomy" id="36087"/>
    <lineage>
        <taxon>Eukaryota</taxon>
        <taxon>Metazoa</taxon>
        <taxon>Ecdysozoa</taxon>
        <taxon>Nematoda</taxon>
        <taxon>Enoplea</taxon>
        <taxon>Dorylaimia</taxon>
        <taxon>Trichinellida</taxon>
        <taxon>Trichuridae</taxon>
        <taxon>Trichuris</taxon>
    </lineage>
</organism>
<feature type="transmembrane region" description="Helical" evidence="6">
    <location>
        <begin position="221"/>
        <end position="239"/>
    </location>
</feature>
<dbReference type="GO" id="GO:0008195">
    <property type="term" value="F:phosphatidate phosphatase activity"/>
    <property type="evidence" value="ECO:0007669"/>
    <property type="project" value="TreeGrafter"/>
</dbReference>
<evidence type="ECO:0000313" key="9">
    <source>
        <dbReference type="Proteomes" id="UP000030665"/>
    </source>
</evidence>
<dbReference type="GO" id="GO:0046839">
    <property type="term" value="P:phospholipid dephosphorylation"/>
    <property type="evidence" value="ECO:0007669"/>
    <property type="project" value="TreeGrafter"/>
</dbReference>
<evidence type="ECO:0000256" key="6">
    <source>
        <dbReference type="SAM" id="Phobius"/>
    </source>
</evidence>
<reference evidence="8" key="1">
    <citation type="submission" date="2014-01" db="EMBL/GenBank/DDBJ databases">
        <authorList>
            <person name="Aslett M."/>
        </authorList>
    </citation>
    <scope>NUCLEOTIDE SEQUENCE</scope>
</reference>
<keyword evidence="5 6" id="KW-0472">Membrane</keyword>